<reference evidence="1 2" key="1">
    <citation type="submission" date="2024-02" db="EMBL/GenBank/DDBJ databases">
        <authorList>
            <person name="Chen Y."/>
            <person name="Shah S."/>
            <person name="Dougan E. K."/>
            <person name="Thang M."/>
            <person name="Chan C."/>
        </authorList>
    </citation>
    <scope>NUCLEOTIDE SEQUENCE [LARGE SCALE GENOMIC DNA]</scope>
</reference>
<dbReference type="Proteomes" id="UP001642464">
    <property type="component" value="Unassembled WGS sequence"/>
</dbReference>
<evidence type="ECO:0000313" key="1">
    <source>
        <dbReference type="EMBL" id="CAK9074212.1"/>
    </source>
</evidence>
<protein>
    <submittedName>
        <fullName evidence="1">Uncharacterized protein</fullName>
    </submittedName>
</protein>
<comment type="caution">
    <text evidence="1">The sequence shown here is derived from an EMBL/GenBank/DDBJ whole genome shotgun (WGS) entry which is preliminary data.</text>
</comment>
<gene>
    <name evidence="1" type="ORF">SCF082_LOCUS36166</name>
</gene>
<proteinExistence type="predicted"/>
<dbReference type="EMBL" id="CAXAMM010035413">
    <property type="protein sequence ID" value="CAK9074212.1"/>
    <property type="molecule type" value="Genomic_DNA"/>
</dbReference>
<keyword evidence="2" id="KW-1185">Reference proteome</keyword>
<name>A0ABP0PFB4_9DINO</name>
<accession>A0ABP0PFB4</accession>
<organism evidence="1 2">
    <name type="scientific">Durusdinium trenchii</name>
    <dbReference type="NCBI Taxonomy" id="1381693"/>
    <lineage>
        <taxon>Eukaryota</taxon>
        <taxon>Sar</taxon>
        <taxon>Alveolata</taxon>
        <taxon>Dinophyceae</taxon>
        <taxon>Suessiales</taxon>
        <taxon>Symbiodiniaceae</taxon>
        <taxon>Durusdinium</taxon>
    </lineage>
</organism>
<sequence length="203" mass="22871">MASKKAAPQSKYAGVSGARVSRDGNYIRGGHYLLLVERIEEGQTFKKQDFVAIQQNVLHVFDDSEPGYDYDRKVEQPLHRVGESVTDMNMLGNVAFESSMKAFALVAGDMTEEELLEREEYPGQMIEEMVSDEQPLAGAIVEVVARTVIKKDSRAKGEENLSNKDIYTRVAYRRVWSDEEAREFLPAEIADRFLPAVESGEED</sequence>
<evidence type="ECO:0000313" key="2">
    <source>
        <dbReference type="Proteomes" id="UP001642464"/>
    </source>
</evidence>